<comment type="similarity">
    <text evidence="9">Belongs to the WD repeat peroxin-7 family.</text>
</comment>
<protein>
    <recommendedName>
        <fullName evidence="10">Peroxin-7</fullName>
    </recommendedName>
</protein>
<dbReference type="InterPro" id="IPR036322">
    <property type="entry name" value="WD40_repeat_dom_sf"/>
</dbReference>
<dbReference type="Proteomes" id="UP000694845">
    <property type="component" value="Unplaced"/>
</dbReference>
<dbReference type="OrthoDB" id="273771at2759"/>
<comment type="subcellular location">
    <subcellularLocation>
        <location evidence="2">Cytoplasm</location>
        <location evidence="2">Cytosol</location>
    </subcellularLocation>
    <subcellularLocation>
        <location evidence="1">Peroxisome matrix</location>
    </subcellularLocation>
</comment>
<gene>
    <name evidence="13 14" type="primary">LOC110986677</name>
</gene>
<dbReference type="GO" id="GO:0005829">
    <property type="term" value="C:cytosol"/>
    <property type="evidence" value="ECO:0007669"/>
    <property type="project" value="UniProtKB-SubCell"/>
</dbReference>
<evidence type="ECO:0000256" key="4">
    <source>
        <dbReference type="ARBA" id="ARBA00022490"/>
    </source>
</evidence>
<evidence type="ECO:0000313" key="13">
    <source>
        <dbReference type="RefSeq" id="XP_022104465.1"/>
    </source>
</evidence>
<keyword evidence="6" id="KW-0677">Repeat</keyword>
<dbReference type="OMA" id="FAVHWNL"/>
<dbReference type="RefSeq" id="XP_022104465.1">
    <property type="nucleotide sequence ID" value="XM_022248773.1"/>
</dbReference>
<keyword evidence="4" id="KW-0963">Cytoplasm</keyword>
<dbReference type="PROSITE" id="PS50082">
    <property type="entry name" value="WD_REPEATS_2"/>
    <property type="match status" value="4"/>
</dbReference>
<feature type="repeat" description="WD" evidence="11">
    <location>
        <begin position="235"/>
        <end position="268"/>
    </location>
</feature>
<dbReference type="KEGG" id="aplc:110986677"/>
<dbReference type="InterPro" id="IPR015943">
    <property type="entry name" value="WD40/YVTN_repeat-like_dom_sf"/>
</dbReference>
<dbReference type="AlphaFoldDB" id="A0A8B7ZHX4"/>
<evidence type="ECO:0000256" key="9">
    <source>
        <dbReference type="ARBA" id="ARBA00024017"/>
    </source>
</evidence>
<dbReference type="Pfam" id="PF00400">
    <property type="entry name" value="WD40"/>
    <property type="match status" value="4"/>
</dbReference>
<dbReference type="GO" id="GO:0005782">
    <property type="term" value="C:peroxisomal matrix"/>
    <property type="evidence" value="ECO:0007669"/>
    <property type="project" value="UniProtKB-SubCell"/>
</dbReference>
<dbReference type="SMART" id="SM00320">
    <property type="entry name" value="WD40"/>
    <property type="match status" value="6"/>
</dbReference>
<evidence type="ECO:0000256" key="2">
    <source>
        <dbReference type="ARBA" id="ARBA00004514"/>
    </source>
</evidence>
<evidence type="ECO:0000313" key="12">
    <source>
        <dbReference type="Proteomes" id="UP000694845"/>
    </source>
</evidence>
<feature type="repeat" description="WD" evidence="11">
    <location>
        <begin position="147"/>
        <end position="189"/>
    </location>
</feature>
<keyword evidence="5 11" id="KW-0853">WD repeat</keyword>
<reference evidence="13 14" key="1">
    <citation type="submission" date="2025-04" db="UniProtKB">
        <authorList>
            <consortium name="RefSeq"/>
        </authorList>
    </citation>
    <scope>IDENTIFICATION</scope>
</reference>
<evidence type="ECO:0000256" key="10">
    <source>
        <dbReference type="ARBA" id="ARBA00032565"/>
    </source>
</evidence>
<dbReference type="PRINTS" id="PR00320">
    <property type="entry name" value="GPROTEINBRPT"/>
</dbReference>
<accession>A0A8B7ZHX4</accession>
<dbReference type="RefSeq" id="XP_022104466.1">
    <property type="nucleotide sequence ID" value="XM_022248774.1"/>
</dbReference>
<dbReference type="InterPro" id="IPR020472">
    <property type="entry name" value="WD40_PAC1"/>
</dbReference>
<dbReference type="PROSITE" id="PS50294">
    <property type="entry name" value="WD_REPEATS_REGION"/>
    <property type="match status" value="2"/>
</dbReference>
<dbReference type="CTD" id="5191"/>
<evidence type="ECO:0000256" key="8">
    <source>
        <dbReference type="ARBA" id="ARBA00023140"/>
    </source>
</evidence>
<name>A0A8B7ZHX4_ACAPL</name>
<dbReference type="GeneID" id="110986677"/>
<evidence type="ECO:0000256" key="11">
    <source>
        <dbReference type="PROSITE-ProRule" id="PRU00221"/>
    </source>
</evidence>
<dbReference type="Gene3D" id="2.130.10.10">
    <property type="entry name" value="YVTN repeat-like/Quinoprotein amine dehydrogenase"/>
    <property type="match status" value="1"/>
</dbReference>
<dbReference type="CDD" id="cd00200">
    <property type="entry name" value="WD40"/>
    <property type="match status" value="1"/>
</dbReference>
<keyword evidence="12" id="KW-1185">Reference proteome</keyword>
<keyword evidence="8" id="KW-0576">Peroxisome</keyword>
<evidence type="ECO:0000256" key="6">
    <source>
        <dbReference type="ARBA" id="ARBA00022737"/>
    </source>
</evidence>
<keyword evidence="3" id="KW-0813">Transport</keyword>
<dbReference type="InterPro" id="IPR001680">
    <property type="entry name" value="WD40_rpt"/>
</dbReference>
<evidence type="ECO:0000256" key="1">
    <source>
        <dbReference type="ARBA" id="ARBA00004253"/>
    </source>
</evidence>
<evidence type="ECO:0000256" key="7">
    <source>
        <dbReference type="ARBA" id="ARBA00022927"/>
    </source>
</evidence>
<proteinExistence type="inferred from homology"/>
<dbReference type="PANTHER" id="PTHR46027:SF1">
    <property type="entry name" value="PEROXISOMAL TARGETING SIGNAL 2 RECEPTOR"/>
    <property type="match status" value="1"/>
</dbReference>
<dbReference type="SUPFAM" id="SSF50978">
    <property type="entry name" value="WD40 repeat-like"/>
    <property type="match status" value="1"/>
</dbReference>
<sequence length="325" mass="36172">MFRPPVAFRSPGRQGYAVQFSPYLPQRLAVATSQHFGIAGKGSLFVIDVLPAGAVLLNSYEWNEGLFDLAWSECNKNIIVCGSGDGTVQIWDITQAKGPVKAFKEHTKEVYSVHWSQTRDQNFVVTGSWDKTAKLWDPNHHHSLATFTGHQHIVYSAIWSPYVPGCFASASGDHTLRLWDIKSPGAARMIIPATNCEIVTCDWCKYDQNLLLAGSVDSKICGFDLRNPKVPVFQLGGHTRALRRIKCSPHKKTVLASCSYDFTVRTWDFALQTTPLETIEHHTEFVCGLDFNLHIPGQLADCGWDDRTVVFTPKSLLENPVPGPS</sequence>
<dbReference type="GO" id="GO:0016558">
    <property type="term" value="P:protein import into peroxisome matrix"/>
    <property type="evidence" value="ECO:0007669"/>
    <property type="project" value="InterPro"/>
</dbReference>
<organism evidence="12 13">
    <name type="scientific">Acanthaster planci</name>
    <name type="common">Crown-of-thorns starfish</name>
    <dbReference type="NCBI Taxonomy" id="133434"/>
    <lineage>
        <taxon>Eukaryota</taxon>
        <taxon>Metazoa</taxon>
        <taxon>Echinodermata</taxon>
        <taxon>Eleutherozoa</taxon>
        <taxon>Asterozoa</taxon>
        <taxon>Asteroidea</taxon>
        <taxon>Valvatacea</taxon>
        <taxon>Valvatida</taxon>
        <taxon>Acanthasteridae</taxon>
        <taxon>Acanthaster</taxon>
    </lineage>
</organism>
<dbReference type="GO" id="GO:0005053">
    <property type="term" value="F:peroxisome matrix targeting signal-2 binding"/>
    <property type="evidence" value="ECO:0007669"/>
    <property type="project" value="InterPro"/>
</dbReference>
<feature type="repeat" description="WD" evidence="11">
    <location>
        <begin position="75"/>
        <end position="93"/>
    </location>
</feature>
<keyword evidence="7" id="KW-0653">Protein transport</keyword>
<feature type="repeat" description="WD" evidence="11">
    <location>
        <begin position="103"/>
        <end position="146"/>
    </location>
</feature>
<dbReference type="InterPro" id="IPR044536">
    <property type="entry name" value="PEX7"/>
</dbReference>
<evidence type="ECO:0000256" key="3">
    <source>
        <dbReference type="ARBA" id="ARBA00022448"/>
    </source>
</evidence>
<evidence type="ECO:0000256" key="5">
    <source>
        <dbReference type="ARBA" id="ARBA00022574"/>
    </source>
</evidence>
<dbReference type="PANTHER" id="PTHR46027">
    <property type="entry name" value="PEROXISOMAL TARGETING SIGNAL 2 RECEPTOR"/>
    <property type="match status" value="1"/>
</dbReference>
<evidence type="ECO:0000313" key="14">
    <source>
        <dbReference type="RefSeq" id="XP_022104466.1"/>
    </source>
</evidence>